<evidence type="ECO:0000256" key="4">
    <source>
        <dbReference type="ARBA" id="ARBA00023163"/>
    </source>
</evidence>
<dbReference type="InterPro" id="IPR009057">
    <property type="entry name" value="Homeodomain-like_sf"/>
</dbReference>
<dbReference type="STRING" id="49186.SAMN05421647_108198"/>
<dbReference type="SUPFAM" id="SSF51215">
    <property type="entry name" value="Regulatory protein AraC"/>
    <property type="match status" value="1"/>
</dbReference>
<dbReference type="PANTHER" id="PTHR43280:SF32">
    <property type="entry name" value="TRANSCRIPTIONAL REGULATORY PROTEIN"/>
    <property type="match status" value="1"/>
</dbReference>
<dbReference type="SMART" id="SM00342">
    <property type="entry name" value="HTH_ARAC"/>
    <property type="match status" value="1"/>
</dbReference>
<dbReference type="Pfam" id="PF12833">
    <property type="entry name" value="HTH_18"/>
    <property type="match status" value="1"/>
</dbReference>
<keyword evidence="1" id="KW-0805">Transcription regulation</keyword>
<dbReference type="Proteomes" id="UP000186895">
    <property type="component" value="Unassembled WGS sequence"/>
</dbReference>
<name>A0A1N6VDW5_9GAMM</name>
<dbReference type="InterPro" id="IPR037923">
    <property type="entry name" value="HTH-like"/>
</dbReference>
<evidence type="ECO:0000256" key="2">
    <source>
        <dbReference type="ARBA" id="ARBA00023125"/>
    </source>
</evidence>
<evidence type="ECO:0000313" key="6">
    <source>
        <dbReference type="EMBL" id="SIQ76032.1"/>
    </source>
</evidence>
<dbReference type="CDD" id="cd06999">
    <property type="entry name" value="cupin_HpaA-like_N"/>
    <property type="match status" value="1"/>
</dbReference>
<organism evidence="6 7">
    <name type="scientific">Marinobacterium stanieri</name>
    <dbReference type="NCBI Taxonomy" id="49186"/>
    <lineage>
        <taxon>Bacteria</taxon>
        <taxon>Pseudomonadati</taxon>
        <taxon>Pseudomonadota</taxon>
        <taxon>Gammaproteobacteria</taxon>
        <taxon>Oceanospirillales</taxon>
        <taxon>Oceanospirillaceae</taxon>
        <taxon>Marinobacterium</taxon>
    </lineage>
</organism>
<keyword evidence="3" id="KW-0010">Activator</keyword>
<keyword evidence="4" id="KW-0804">Transcription</keyword>
<dbReference type="GO" id="GO:0003700">
    <property type="term" value="F:DNA-binding transcription factor activity"/>
    <property type="evidence" value="ECO:0007669"/>
    <property type="project" value="InterPro"/>
</dbReference>
<evidence type="ECO:0000256" key="3">
    <source>
        <dbReference type="ARBA" id="ARBA00023159"/>
    </source>
</evidence>
<dbReference type="InterPro" id="IPR018060">
    <property type="entry name" value="HTH_AraC"/>
</dbReference>
<sequence length="307" mass="35443">MPSTTRPDSGHRPSKAGISTYALYREAPSQQDPEFFHIEDIKSRARLFNWNIGIHQHPRMYQLVYVSHGQVKAHLDGQEHCLEGPCLFTLPPSVPHGFEFERDVTLGYVITLSQLLLSDERLSRNSAVHDELMRSAQVIRLKSHPEDRQFIDQSINQLLNEYNNNEPGKQQLFECLLFAMLIKLGRHLHAHHRQRHEGHYDTRYQQLSELIELHYREHLPSQFYADALCTTPIGLNRACKATTGKSLGDLLQDRLALEAQRMLIYSSAPVSLIAYELGFADPAYFARFFKRRVGTTPSIFREHREQA</sequence>
<dbReference type="Gene3D" id="2.60.120.10">
    <property type="entry name" value="Jelly Rolls"/>
    <property type="match status" value="1"/>
</dbReference>
<keyword evidence="2" id="KW-0238">DNA-binding</keyword>
<dbReference type="RefSeq" id="WP_076464593.1">
    <property type="nucleotide sequence ID" value="NZ_FTMN01000008.1"/>
</dbReference>
<evidence type="ECO:0000313" key="7">
    <source>
        <dbReference type="Proteomes" id="UP000186895"/>
    </source>
</evidence>
<dbReference type="PANTHER" id="PTHR43280">
    <property type="entry name" value="ARAC-FAMILY TRANSCRIPTIONAL REGULATOR"/>
    <property type="match status" value="1"/>
</dbReference>
<dbReference type="PRINTS" id="PR00032">
    <property type="entry name" value="HTHARAC"/>
</dbReference>
<reference evidence="6 7" key="1">
    <citation type="submission" date="2017-01" db="EMBL/GenBank/DDBJ databases">
        <authorList>
            <person name="Mah S.A."/>
            <person name="Swanson W.J."/>
            <person name="Moy G.W."/>
            <person name="Vacquier V.D."/>
        </authorList>
    </citation>
    <scope>NUCLEOTIDE SEQUENCE [LARGE SCALE GENOMIC DNA]</scope>
    <source>
        <strain evidence="6 7">DSM 7027</strain>
    </source>
</reference>
<protein>
    <submittedName>
        <fullName evidence="6">Transcriptional regulator, AraC family</fullName>
    </submittedName>
</protein>
<keyword evidence="7" id="KW-1185">Reference proteome</keyword>
<evidence type="ECO:0000256" key="1">
    <source>
        <dbReference type="ARBA" id="ARBA00023015"/>
    </source>
</evidence>
<dbReference type="GO" id="GO:0043565">
    <property type="term" value="F:sequence-specific DNA binding"/>
    <property type="evidence" value="ECO:0007669"/>
    <property type="project" value="InterPro"/>
</dbReference>
<dbReference type="InterPro" id="IPR003313">
    <property type="entry name" value="AraC-bd"/>
</dbReference>
<dbReference type="InterPro" id="IPR020449">
    <property type="entry name" value="Tscrpt_reg_AraC-type_HTH"/>
</dbReference>
<gene>
    <name evidence="6" type="ORF">SAMN05421647_108198</name>
</gene>
<dbReference type="PROSITE" id="PS01124">
    <property type="entry name" value="HTH_ARAC_FAMILY_2"/>
    <property type="match status" value="1"/>
</dbReference>
<accession>A0A1N6VDW5</accession>
<evidence type="ECO:0000259" key="5">
    <source>
        <dbReference type="PROSITE" id="PS01124"/>
    </source>
</evidence>
<dbReference type="AlphaFoldDB" id="A0A1N6VDW5"/>
<dbReference type="InterPro" id="IPR047264">
    <property type="entry name" value="Cupin_HpaA-like_N"/>
</dbReference>
<dbReference type="Pfam" id="PF02311">
    <property type="entry name" value="AraC_binding"/>
    <property type="match status" value="1"/>
</dbReference>
<feature type="domain" description="HTH araC/xylS-type" evidence="5">
    <location>
        <begin position="205"/>
        <end position="303"/>
    </location>
</feature>
<dbReference type="EMBL" id="FTMN01000008">
    <property type="protein sequence ID" value="SIQ76032.1"/>
    <property type="molecule type" value="Genomic_DNA"/>
</dbReference>
<dbReference type="InterPro" id="IPR014710">
    <property type="entry name" value="RmlC-like_jellyroll"/>
</dbReference>
<dbReference type="SUPFAM" id="SSF46689">
    <property type="entry name" value="Homeodomain-like"/>
    <property type="match status" value="1"/>
</dbReference>
<proteinExistence type="predicted"/>
<dbReference type="Gene3D" id="1.10.10.60">
    <property type="entry name" value="Homeodomain-like"/>
    <property type="match status" value="1"/>
</dbReference>